<dbReference type="PROSITE" id="PS50887">
    <property type="entry name" value="GGDEF"/>
    <property type="match status" value="1"/>
</dbReference>
<feature type="domain" description="GGDEF" evidence="9">
    <location>
        <begin position="358"/>
        <end position="491"/>
    </location>
</feature>
<dbReference type="EC" id="3.1.4.52" evidence="2"/>
<dbReference type="CDD" id="cd01948">
    <property type="entry name" value="EAL"/>
    <property type="match status" value="1"/>
</dbReference>
<dbReference type="InterPro" id="IPR035965">
    <property type="entry name" value="PAS-like_dom_sf"/>
</dbReference>
<dbReference type="PANTHER" id="PTHR44757:SF2">
    <property type="entry name" value="BIOFILM ARCHITECTURE MAINTENANCE PROTEIN MBAA"/>
    <property type="match status" value="1"/>
</dbReference>
<dbReference type="InterPro" id="IPR029787">
    <property type="entry name" value="Nucleotide_cyclase"/>
</dbReference>
<dbReference type="Pfam" id="PF00990">
    <property type="entry name" value="GGDEF"/>
    <property type="match status" value="1"/>
</dbReference>
<dbReference type="STRING" id="1123010.SAMN02745724_04305"/>
<evidence type="ECO:0000259" key="7">
    <source>
        <dbReference type="PROSITE" id="PS50112"/>
    </source>
</evidence>
<dbReference type="SUPFAM" id="SSF141868">
    <property type="entry name" value="EAL domain-like"/>
    <property type="match status" value="1"/>
</dbReference>
<dbReference type="PANTHER" id="PTHR44757">
    <property type="entry name" value="DIGUANYLATE CYCLASE DGCP"/>
    <property type="match status" value="1"/>
</dbReference>
<dbReference type="Gene3D" id="3.30.450.20">
    <property type="entry name" value="PAS domain"/>
    <property type="match status" value="2"/>
</dbReference>
<dbReference type="FunFam" id="3.30.70.270:FF:000001">
    <property type="entry name" value="Diguanylate cyclase domain protein"/>
    <property type="match status" value="1"/>
</dbReference>
<comment type="cofactor">
    <cofactor evidence="1">
        <name>Mg(2+)</name>
        <dbReference type="ChEBI" id="CHEBI:18420"/>
    </cofactor>
</comment>
<dbReference type="CDD" id="cd01949">
    <property type="entry name" value="GGDEF"/>
    <property type="match status" value="1"/>
</dbReference>
<dbReference type="InterPro" id="IPR001610">
    <property type="entry name" value="PAC"/>
</dbReference>
<dbReference type="SUPFAM" id="SSF55785">
    <property type="entry name" value="PYP-like sensor domain (PAS domain)"/>
    <property type="match status" value="2"/>
</dbReference>
<dbReference type="SMART" id="SM00052">
    <property type="entry name" value="EAL"/>
    <property type="match status" value="1"/>
</dbReference>
<dbReference type="GO" id="GO:0071111">
    <property type="term" value="F:cyclic-guanylate-specific phosphodiesterase activity"/>
    <property type="evidence" value="ECO:0007669"/>
    <property type="project" value="UniProtKB-EC"/>
</dbReference>
<dbReference type="PROSITE" id="PS50883">
    <property type="entry name" value="EAL"/>
    <property type="match status" value="1"/>
</dbReference>
<organism evidence="10 11">
    <name type="scientific">Pseudoalteromonas denitrificans DSM 6059</name>
    <dbReference type="NCBI Taxonomy" id="1123010"/>
    <lineage>
        <taxon>Bacteria</taxon>
        <taxon>Pseudomonadati</taxon>
        <taxon>Pseudomonadota</taxon>
        <taxon>Gammaproteobacteria</taxon>
        <taxon>Alteromonadales</taxon>
        <taxon>Pseudoalteromonadaceae</taxon>
        <taxon>Pseudoalteromonas</taxon>
    </lineage>
</organism>
<dbReference type="RefSeq" id="WP_245763884.1">
    <property type="nucleotide sequence ID" value="NZ_FOLO01000051.1"/>
</dbReference>
<dbReference type="PROSITE" id="PS50112">
    <property type="entry name" value="PAS"/>
    <property type="match status" value="1"/>
</dbReference>
<feature type="domain" description="PAS" evidence="7">
    <location>
        <begin position="201"/>
        <end position="271"/>
    </location>
</feature>
<dbReference type="Pfam" id="PF00563">
    <property type="entry name" value="EAL"/>
    <property type="match status" value="1"/>
</dbReference>
<accession>A0A1I1RXS4</accession>
<dbReference type="SMART" id="SM00267">
    <property type="entry name" value="GGDEF"/>
    <property type="match status" value="1"/>
</dbReference>
<evidence type="ECO:0000313" key="10">
    <source>
        <dbReference type="EMBL" id="SFD36323.1"/>
    </source>
</evidence>
<keyword evidence="5" id="KW-1133">Transmembrane helix</keyword>
<feature type="signal peptide" evidence="6">
    <location>
        <begin position="1"/>
        <end position="18"/>
    </location>
</feature>
<evidence type="ECO:0000259" key="8">
    <source>
        <dbReference type="PROSITE" id="PS50883"/>
    </source>
</evidence>
<dbReference type="InterPro" id="IPR000014">
    <property type="entry name" value="PAS"/>
</dbReference>
<dbReference type="CDD" id="cd00130">
    <property type="entry name" value="PAS"/>
    <property type="match status" value="2"/>
</dbReference>
<dbReference type="InterPro" id="IPR000160">
    <property type="entry name" value="GGDEF_dom"/>
</dbReference>
<proteinExistence type="predicted"/>
<dbReference type="GO" id="GO:0071732">
    <property type="term" value="P:cellular response to nitric oxide"/>
    <property type="evidence" value="ECO:0007669"/>
    <property type="project" value="UniProtKB-ARBA"/>
</dbReference>
<dbReference type="SUPFAM" id="SSF55073">
    <property type="entry name" value="Nucleotide cyclase"/>
    <property type="match status" value="1"/>
</dbReference>
<protein>
    <recommendedName>
        <fullName evidence="2">cyclic-guanylate-specific phosphodiesterase</fullName>
        <ecNumber evidence="2">3.1.4.52</ecNumber>
    </recommendedName>
</protein>
<reference evidence="10 11" key="1">
    <citation type="submission" date="2016-10" db="EMBL/GenBank/DDBJ databases">
        <authorList>
            <person name="de Groot N.N."/>
        </authorList>
    </citation>
    <scope>NUCLEOTIDE SEQUENCE [LARGE SCALE GENOMIC DNA]</scope>
    <source>
        <strain evidence="10 11">DSM 6059</strain>
    </source>
</reference>
<feature type="chain" id="PRO_5011566294" description="cyclic-guanylate-specific phosphodiesterase" evidence="6">
    <location>
        <begin position="19"/>
        <end position="755"/>
    </location>
</feature>
<keyword evidence="6" id="KW-0732">Signal</keyword>
<feature type="domain" description="EAL" evidence="8">
    <location>
        <begin position="500"/>
        <end position="755"/>
    </location>
</feature>
<evidence type="ECO:0000256" key="1">
    <source>
        <dbReference type="ARBA" id="ARBA00001946"/>
    </source>
</evidence>
<comment type="catalytic activity">
    <reaction evidence="4">
        <text>3',3'-c-di-GMP + H2O = 5'-phosphoguanylyl(3'-&gt;5')guanosine + H(+)</text>
        <dbReference type="Rhea" id="RHEA:24902"/>
        <dbReference type="ChEBI" id="CHEBI:15377"/>
        <dbReference type="ChEBI" id="CHEBI:15378"/>
        <dbReference type="ChEBI" id="CHEBI:58754"/>
        <dbReference type="ChEBI" id="CHEBI:58805"/>
        <dbReference type="EC" id="3.1.4.52"/>
    </reaction>
    <physiologicalReaction direction="left-to-right" evidence="4">
        <dbReference type="Rhea" id="RHEA:24903"/>
    </physiologicalReaction>
</comment>
<sequence length="755" mass="86214">MFRYLLFFIFFLSHQVLATPTFWDFFNKHNSVMLLINPRNGHIEYANNAASQFYGYNQKQLQSMTIQQINTLTSKQVSDERKLAEKEGRNFFIFRHQLADDSIKTVEVYSVPLNFNGTTLLYSIIRDISKERGLEQDLWYYQTQLEKMVEVQTKEIKKQSKLIVYILSAAVFMLLILIFVLILILRNVNRAKEKALENEKQLRLAAAVFETACEAVMITNINHKIVKVNKSFTDITGYLEEDVIDKDVRFYQTRNQDESYFKLISEALQAQGSWQGEVWNRRKGGEEYLQWLAISTMKDSNEALEGYVCLFSDITLRKENEAKIWNQANFDSLTGLANRDLFIEHFSRGIERAQRNDKHVALLFIDLDRFKNVNDTLGHVAGDLLLQQAANRIKSNQRKSDTVARFGGDEFAVVLPEITDLHHIESVVNKLLESLAKPYDLEGSDAFISASIGVTIYPQDGKDIQTLLRNADSAMYRAKEKGRNGCYFFTQAMDIEAQRRRTLEQALHQALDNKELSLSFQPIIDLKTGEIASCEALVRWCNPIHGTISPEEFIPLAEDVGLIVPIGEWVLKKACLAAMCWSEIDKLIHTSISVNLSSYQFKKQNIVDLVNKNLVESGLPSKRLTLEITEGLLVNDDENTLSQLQQLRGLGVSLSIDDFGTGYSSLSYLKKFPINYLKIDRAFVTDLAENKEDRALVEGILSMANSLQLHVVAEGVETKEQVAFLKSKNCAYVQGYLYSKPLSEIAFKQFLESKK</sequence>
<keyword evidence="11" id="KW-1185">Reference proteome</keyword>
<dbReference type="SMART" id="SM00086">
    <property type="entry name" value="PAC"/>
    <property type="match status" value="2"/>
</dbReference>
<dbReference type="Pfam" id="PF13426">
    <property type="entry name" value="PAS_9"/>
    <property type="match status" value="2"/>
</dbReference>
<feature type="transmembrane region" description="Helical" evidence="5">
    <location>
        <begin position="162"/>
        <end position="185"/>
    </location>
</feature>
<dbReference type="InterPro" id="IPR001633">
    <property type="entry name" value="EAL_dom"/>
</dbReference>
<dbReference type="InterPro" id="IPR035919">
    <property type="entry name" value="EAL_sf"/>
</dbReference>
<keyword evidence="5" id="KW-0812">Transmembrane</keyword>
<dbReference type="NCBIfam" id="TIGR00254">
    <property type="entry name" value="GGDEF"/>
    <property type="match status" value="1"/>
</dbReference>
<dbReference type="AlphaFoldDB" id="A0A1I1RXS4"/>
<gene>
    <name evidence="10" type="ORF">SAMN02745724_04305</name>
</gene>
<keyword evidence="3" id="KW-0973">c-di-GMP</keyword>
<dbReference type="NCBIfam" id="TIGR00229">
    <property type="entry name" value="sensory_box"/>
    <property type="match status" value="2"/>
</dbReference>
<dbReference type="Gene3D" id="3.30.70.270">
    <property type="match status" value="1"/>
</dbReference>
<evidence type="ECO:0000256" key="2">
    <source>
        <dbReference type="ARBA" id="ARBA00012282"/>
    </source>
</evidence>
<dbReference type="InterPro" id="IPR043128">
    <property type="entry name" value="Rev_trsase/Diguanyl_cyclase"/>
</dbReference>
<dbReference type="FunFam" id="3.20.20.450:FF:000001">
    <property type="entry name" value="Cyclic di-GMP phosphodiesterase yahA"/>
    <property type="match status" value="1"/>
</dbReference>
<dbReference type="Proteomes" id="UP000198862">
    <property type="component" value="Unassembled WGS sequence"/>
</dbReference>
<evidence type="ECO:0000259" key="9">
    <source>
        <dbReference type="PROSITE" id="PS50887"/>
    </source>
</evidence>
<dbReference type="Gene3D" id="3.20.20.450">
    <property type="entry name" value="EAL domain"/>
    <property type="match status" value="1"/>
</dbReference>
<evidence type="ECO:0000256" key="5">
    <source>
        <dbReference type="SAM" id="Phobius"/>
    </source>
</evidence>
<keyword evidence="5" id="KW-0472">Membrane</keyword>
<evidence type="ECO:0000256" key="3">
    <source>
        <dbReference type="ARBA" id="ARBA00022636"/>
    </source>
</evidence>
<dbReference type="SMART" id="SM00091">
    <property type="entry name" value="PAS"/>
    <property type="match status" value="2"/>
</dbReference>
<name>A0A1I1RXS4_9GAMM</name>
<evidence type="ECO:0000256" key="6">
    <source>
        <dbReference type="SAM" id="SignalP"/>
    </source>
</evidence>
<dbReference type="EMBL" id="FOLO01000051">
    <property type="protein sequence ID" value="SFD36323.1"/>
    <property type="molecule type" value="Genomic_DNA"/>
</dbReference>
<evidence type="ECO:0000313" key="11">
    <source>
        <dbReference type="Proteomes" id="UP000198862"/>
    </source>
</evidence>
<dbReference type="InterPro" id="IPR052155">
    <property type="entry name" value="Biofilm_reg_signaling"/>
</dbReference>
<evidence type="ECO:0000256" key="4">
    <source>
        <dbReference type="ARBA" id="ARBA00051114"/>
    </source>
</evidence>